<dbReference type="InterPro" id="IPR036138">
    <property type="entry name" value="PBP_dimer_sf"/>
</dbReference>
<dbReference type="SUPFAM" id="SSF56601">
    <property type="entry name" value="beta-lactamase/transpeptidase-like"/>
    <property type="match status" value="1"/>
</dbReference>
<proteinExistence type="predicted"/>
<dbReference type="PANTHER" id="PTHR30627:SF1">
    <property type="entry name" value="PEPTIDOGLYCAN D,D-TRANSPEPTIDASE FTSI"/>
    <property type="match status" value="1"/>
</dbReference>
<evidence type="ECO:0000256" key="3">
    <source>
        <dbReference type="SAM" id="Phobius"/>
    </source>
</evidence>
<keyword evidence="3" id="KW-0812">Transmembrane</keyword>
<dbReference type="AlphaFoldDB" id="A0A1F5PXP7"/>
<reference evidence="6 7" key="1">
    <citation type="journal article" date="2016" name="Nat. Commun.">
        <title>Thousands of microbial genomes shed light on interconnected biogeochemical processes in an aquifer system.</title>
        <authorList>
            <person name="Anantharaman K."/>
            <person name="Brown C.T."/>
            <person name="Hug L.A."/>
            <person name="Sharon I."/>
            <person name="Castelle C.J."/>
            <person name="Probst A.J."/>
            <person name="Thomas B.C."/>
            <person name="Singh A."/>
            <person name="Wilkins M.J."/>
            <person name="Karaoz U."/>
            <person name="Brodie E.L."/>
            <person name="Williams K.H."/>
            <person name="Hubbard S.S."/>
            <person name="Banfield J.F."/>
        </authorList>
    </citation>
    <scope>NUCLEOTIDE SEQUENCE [LARGE SCALE GENOMIC DNA]</scope>
</reference>
<sequence length="581" mass="63304">MNRLSSLTSNGKNTNSYNLRIFLLLSAILIFLGLIGLRLFILQVLNHSYYEALSDNQHGSETTLLAKRGEIYLTEAKSDSAVLVATNITKNLVYANQKVITDPDNTAARLAPLLEMSKFDVALKLSGDSSYTILKKQLSDEISAQILALKIPGIYLEPEEIRFYPQKSLASQVIGFLGFQGDQRLGQYGIEGKFEKQLAGSSGIQGIEKDAAGRWITFVDRLFVPSQDGDDIYLTLDPAIQFNAQEALKKSVETHQADSGSVVVINPKTGAILAMASFPDFDPNSYNKVDDISVYSNLTLSLDYEPGSVFKPITMAAALNEGKVTPETTYEDLGVVQVDDKQIKNSDGEAHGTQNMTQVLEQSLNTGAIFAEQQVGNKTFKEYVKKFGFGKSVEMALPGQVAGNLDNLNKRGDVFFATAAFGQGITVTPIQLIQAFTAIANGGKMVKPYIINKIVHPDQTEEITDKAKETQVIDSKTAATLSAMLVNVVENGHGKRAAVGGYYLAGKTGTAQVAYKDRVGYDPNRNIGTFIGFGPVDNPQFLMLVRIDNPKDVKFAESTAAPTFGQIAEFILNYLQIPPSR</sequence>
<dbReference type="InterPro" id="IPR012338">
    <property type="entry name" value="Beta-lactam/transpept-like"/>
</dbReference>
<dbReference type="EMBL" id="MFFB01000012">
    <property type="protein sequence ID" value="OGE94627.1"/>
    <property type="molecule type" value="Genomic_DNA"/>
</dbReference>
<dbReference type="InterPro" id="IPR050515">
    <property type="entry name" value="Beta-lactam/transpept"/>
</dbReference>
<evidence type="ECO:0000259" key="5">
    <source>
        <dbReference type="Pfam" id="PF03717"/>
    </source>
</evidence>
<feature type="domain" description="Penicillin-binding protein transpeptidase" evidence="4">
    <location>
        <begin position="260"/>
        <end position="568"/>
    </location>
</feature>
<dbReference type="GO" id="GO:0071555">
    <property type="term" value="P:cell wall organization"/>
    <property type="evidence" value="ECO:0007669"/>
    <property type="project" value="TreeGrafter"/>
</dbReference>
<dbReference type="InterPro" id="IPR001460">
    <property type="entry name" value="PCN-bd_Tpept"/>
</dbReference>
<evidence type="ECO:0000313" key="6">
    <source>
        <dbReference type="EMBL" id="OGE94627.1"/>
    </source>
</evidence>
<dbReference type="Gene3D" id="3.90.1310.10">
    <property type="entry name" value="Penicillin-binding protein 2a (Domain 2)"/>
    <property type="match status" value="1"/>
</dbReference>
<accession>A0A1F5PXP7</accession>
<comment type="subcellular location">
    <subcellularLocation>
        <location evidence="1">Membrane</location>
    </subcellularLocation>
</comment>
<dbReference type="SUPFAM" id="SSF56519">
    <property type="entry name" value="Penicillin binding protein dimerisation domain"/>
    <property type="match status" value="1"/>
</dbReference>
<evidence type="ECO:0000259" key="4">
    <source>
        <dbReference type="Pfam" id="PF00905"/>
    </source>
</evidence>
<evidence type="ECO:0000256" key="1">
    <source>
        <dbReference type="ARBA" id="ARBA00004370"/>
    </source>
</evidence>
<evidence type="ECO:0008006" key="8">
    <source>
        <dbReference type="Google" id="ProtNLM"/>
    </source>
</evidence>
<dbReference type="InterPro" id="IPR005311">
    <property type="entry name" value="PBP_dimer"/>
</dbReference>
<dbReference type="GO" id="GO:0008658">
    <property type="term" value="F:penicillin binding"/>
    <property type="evidence" value="ECO:0007669"/>
    <property type="project" value="InterPro"/>
</dbReference>
<gene>
    <name evidence="6" type="ORF">A3B10_00540</name>
</gene>
<keyword evidence="2 3" id="KW-0472">Membrane</keyword>
<dbReference type="Gene3D" id="3.40.710.10">
    <property type="entry name" value="DD-peptidase/beta-lactamase superfamily"/>
    <property type="match status" value="1"/>
</dbReference>
<dbReference type="GO" id="GO:0005886">
    <property type="term" value="C:plasma membrane"/>
    <property type="evidence" value="ECO:0007669"/>
    <property type="project" value="TreeGrafter"/>
</dbReference>
<evidence type="ECO:0000256" key="2">
    <source>
        <dbReference type="ARBA" id="ARBA00023136"/>
    </source>
</evidence>
<name>A0A1F5PXP7_9BACT</name>
<organism evidence="6 7">
    <name type="scientific">Candidatus Doudnabacteria bacterium RIFCSPLOWO2_01_FULL_44_21</name>
    <dbReference type="NCBI Taxonomy" id="1817841"/>
    <lineage>
        <taxon>Bacteria</taxon>
        <taxon>Candidatus Doudnaibacteriota</taxon>
    </lineage>
</organism>
<dbReference type="Pfam" id="PF00905">
    <property type="entry name" value="Transpeptidase"/>
    <property type="match status" value="1"/>
</dbReference>
<evidence type="ECO:0000313" key="7">
    <source>
        <dbReference type="Proteomes" id="UP000177281"/>
    </source>
</evidence>
<dbReference type="STRING" id="1817841.A3B10_00540"/>
<dbReference type="Pfam" id="PF03717">
    <property type="entry name" value="PBP_dimer"/>
    <property type="match status" value="1"/>
</dbReference>
<protein>
    <recommendedName>
        <fullName evidence="8">Penicillin-binding protein transpeptidase domain-containing protein</fullName>
    </recommendedName>
</protein>
<feature type="transmembrane region" description="Helical" evidence="3">
    <location>
        <begin position="21"/>
        <end position="41"/>
    </location>
</feature>
<feature type="domain" description="Penicillin-binding protein dimerisation" evidence="5">
    <location>
        <begin position="66"/>
        <end position="216"/>
    </location>
</feature>
<keyword evidence="3" id="KW-1133">Transmembrane helix</keyword>
<dbReference type="Proteomes" id="UP000177281">
    <property type="component" value="Unassembled WGS sequence"/>
</dbReference>
<dbReference type="PANTHER" id="PTHR30627">
    <property type="entry name" value="PEPTIDOGLYCAN D,D-TRANSPEPTIDASE"/>
    <property type="match status" value="1"/>
</dbReference>
<dbReference type="Gene3D" id="3.30.450.330">
    <property type="match status" value="1"/>
</dbReference>
<comment type="caution">
    <text evidence="6">The sequence shown here is derived from an EMBL/GenBank/DDBJ whole genome shotgun (WGS) entry which is preliminary data.</text>
</comment>